<comment type="caution">
    <text evidence="2">The sequence shown here is derived from an EMBL/GenBank/DDBJ whole genome shotgun (WGS) entry which is preliminary data.</text>
</comment>
<name>A0ABV4TI10_9FLAO</name>
<protein>
    <recommendedName>
        <fullName evidence="4">CarboxypepD_reg-like domain-containing protein</fullName>
    </recommendedName>
</protein>
<dbReference type="SUPFAM" id="SSF49464">
    <property type="entry name" value="Carboxypeptidase regulatory domain-like"/>
    <property type="match status" value="1"/>
</dbReference>
<organism evidence="2 3">
    <name type="scientific">Flavobacterium magnesitis</name>
    <dbReference type="NCBI Taxonomy" id="3138077"/>
    <lineage>
        <taxon>Bacteria</taxon>
        <taxon>Pseudomonadati</taxon>
        <taxon>Bacteroidota</taxon>
        <taxon>Flavobacteriia</taxon>
        <taxon>Flavobacteriales</taxon>
        <taxon>Flavobacteriaceae</taxon>
        <taxon>Flavobacterium</taxon>
    </lineage>
</organism>
<gene>
    <name evidence="2" type="ORF">AAGV33_01305</name>
</gene>
<evidence type="ECO:0000256" key="1">
    <source>
        <dbReference type="SAM" id="SignalP"/>
    </source>
</evidence>
<reference evidence="2 3" key="1">
    <citation type="submission" date="2024-04" db="EMBL/GenBank/DDBJ databases">
        <title>New Clade of Flavobacterium.</title>
        <authorList>
            <person name="Matos L."/>
            <person name="Proenca D.N."/>
            <person name="Fransisco R.M."/>
            <person name="Chung A.P."/>
            <person name="Maccario L."/>
            <person name="Sorensen S.J."/>
            <person name="Morais P.V."/>
        </authorList>
    </citation>
    <scope>NUCLEOTIDE SEQUENCE [LARGE SCALE GENOMIC DNA]</scope>
    <source>
        <strain evidence="2 3">FBOR7N2.3</strain>
    </source>
</reference>
<dbReference type="Proteomes" id="UP001574170">
    <property type="component" value="Unassembled WGS sequence"/>
</dbReference>
<dbReference type="RefSeq" id="WP_373390095.1">
    <property type="nucleotide sequence ID" value="NZ_JBCFQK010000001.1"/>
</dbReference>
<evidence type="ECO:0000313" key="2">
    <source>
        <dbReference type="EMBL" id="MFA9193025.1"/>
    </source>
</evidence>
<evidence type="ECO:0008006" key="4">
    <source>
        <dbReference type="Google" id="ProtNLM"/>
    </source>
</evidence>
<feature type="signal peptide" evidence="1">
    <location>
        <begin position="1"/>
        <end position="19"/>
    </location>
</feature>
<keyword evidence="1" id="KW-0732">Signal</keyword>
<dbReference type="InterPro" id="IPR008969">
    <property type="entry name" value="CarboxyPept-like_regulatory"/>
</dbReference>
<dbReference type="EMBL" id="JBCFQK010000001">
    <property type="protein sequence ID" value="MFA9193025.1"/>
    <property type="molecule type" value="Genomic_DNA"/>
</dbReference>
<keyword evidence="3" id="KW-1185">Reference proteome</keyword>
<feature type="chain" id="PRO_5046829822" description="CarboxypepD_reg-like domain-containing protein" evidence="1">
    <location>
        <begin position="20"/>
        <end position="247"/>
    </location>
</feature>
<proteinExistence type="predicted"/>
<accession>A0ABV4TI10</accession>
<sequence>MKLKLLLLLFACTSPFLYSQTHKLLRGKVMSDNFVLENVDVINKDTQTGTRTNEKGEFILSASVNDSILFYVKDYTLKGIKLSLADLETNNIIVRIEKTPEELKEVIIHRVDIDWGLDKKWERQKSEEAGVRRRANALKVQGVNNGTIENGMDFAKIGKMLFGGLFKGKKEKAVDPEEFKEVAKTSFDEKFYTETLQLKKEEIEPFLTFCNFDPESKITLSENSNDLILMDFLYKKSIEFKKIHAPD</sequence>
<evidence type="ECO:0000313" key="3">
    <source>
        <dbReference type="Proteomes" id="UP001574170"/>
    </source>
</evidence>